<dbReference type="InterPro" id="IPR050595">
    <property type="entry name" value="Bact_response_regulator"/>
</dbReference>
<organism evidence="5 6">
    <name type="scientific">Anaeromyxobacter paludicola</name>
    <dbReference type="NCBI Taxonomy" id="2918171"/>
    <lineage>
        <taxon>Bacteria</taxon>
        <taxon>Pseudomonadati</taxon>
        <taxon>Myxococcota</taxon>
        <taxon>Myxococcia</taxon>
        <taxon>Myxococcales</taxon>
        <taxon>Cystobacterineae</taxon>
        <taxon>Anaeromyxobacteraceae</taxon>
        <taxon>Anaeromyxobacter</taxon>
    </lineage>
</organism>
<dbReference type="RefSeq" id="WP_248343874.1">
    <property type="nucleotide sequence ID" value="NZ_AP025592.1"/>
</dbReference>
<dbReference type="Proteomes" id="UP001162734">
    <property type="component" value="Chromosome"/>
</dbReference>
<evidence type="ECO:0000256" key="2">
    <source>
        <dbReference type="ARBA" id="ARBA00023012"/>
    </source>
</evidence>
<dbReference type="InterPro" id="IPR011006">
    <property type="entry name" value="CheY-like_superfamily"/>
</dbReference>
<feature type="modified residue" description="4-aspartylphosphate" evidence="3">
    <location>
        <position position="57"/>
    </location>
</feature>
<keyword evidence="1 3" id="KW-0597">Phosphoprotein</keyword>
<dbReference type="Pfam" id="PF00072">
    <property type="entry name" value="Response_reg"/>
    <property type="match status" value="1"/>
</dbReference>
<dbReference type="SMART" id="SM00448">
    <property type="entry name" value="REC"/>
    <property type="match status" value="1"/>
</dbReference>
<proteinExistence type="predicted"/>
<gene>
    <name evidence="5" type="ORF">AMPC_03870</name>
</gene>
<evidence type="ECO:0000256" key="1">
    <source>
        <dbReference type="ARBA" id="ARBA00022553"/>
    </source>
</evidence>
<accession>A0ABM7X622</accession>
<sequence length="128" mass="13265">MGDALHLRVLLVEDDEDNRELMAEVLESAGCAVTTAATGAAGLEALRAGPVDVVVTDIGMPGMGGLELARAAKQIAPETPVVVVTGWAEREDIARARGKEVDLVLVKPVDPDGLLGAVREAAHLPPEP</sequence>
<dbReference type="PANTHER" id="PTHR44591:SF14">
    <property type="entry name" value="PROTEIN PILG"/>
    <property type="match status" value="1"/>
</dbReference>
<dbReference type="InterPro" id="IPR001789">
    <property type="entry name" value="Sig_transdc_resp-reg_receiver"/>
</dbReference>
<evidence type="ECO:0000313" key="5">
    <source>
        <dbReference type="EMBL" id="BDG07274.1"/>
    </source>
</evidence>
<evidence type="ECO:0000256" key="3">
    <source>
        <dbReference type="PROSITE-ProRule" id="PRU00169"/>
    </source>
</evidence>
<dbReference type="EMBL" id="AP025592">
    <property type="protein sequence ID" value="BDG07274.1"/>
    <property type="molecule type" value="Genomic_DNA"/>
</dbReference>
<dbReference type="PANTHER" id="PTHR44591">
    <property type="entry name" value="STRESS RESPONSE REGULATOR PROTEIN 1"/>
    <property type="match status" value="1"/>
</dbReference>
<evidence type="ECO:0000259" key="4">
    <source>
        <dbReference type="PROSITE" id="PS50110"/>
    </source>
</evidence>
<name>A0ABM7X622_9BACT</name>
<evidence type="ECO:0000313" key="6">
    <source>
        <dbReference type="Proteomes" id="UP001162734"/>
    </source>
</evidence>
<protein>
    <recommendedName>
        <fullName evidence="4">Response regulatory domain-containing protein</fullName>
    </recommendedName>
</protein>
<keyword evidence="2" id="KW-0902">Two-component regulatory system</keyword>
<dbReference type="Gene3D" id="3.40.50.2300">
    <property type="match status" value="1"/>
</dbReference>
<feature type="domain" description="Response regulatory" evidence="4">
    <location>
        <begin position="8"/>
        <end position="122"/>
    </location>
</feature>
<dbReference type="SUPFAM" id="SSF52172">
    <property type="entry name" value="CheY-like"/>
    <property type="match status" value="1"/>
</dbReference>
<reference evidence="6" key="1">
    <citation type="journal article" date="2022" name="Int. J. Syst. Evol. Microbiol.">
        <title>Anaeromyxobacter oryzae sp. nov., Anaeromyxobacter diazotrophicus sp. nov. and Anaeromyxobacter paludicola sp. nov., isolated from paddy soils.</title>
        <authorList>
            <person name="Itoh H."/>
            <person name="Xu Z."/>
            <person name="Mise K."/>
            <person name="Masuda Y."/>
            <person name="Ushijima N."/>
            <person name="Hayakawa C."/>
            <person name="Shiratori Y."/>
            <person name="Senoo K."/>
        </authorList>
    </citation>
    <scope>NUCLEOTIDE SEQUENCE [LARGE SCALE GENOMIC DNA]</scope>
    <source>
        <strain evidence="6">Red630</strain>
    </source>
</reference>
<dbReference type="PROSITE" id="PS50110">
    <property type="entry name" value="RESPONSE_REGULATORY"/>
    <property type="match status" value="1"/>
</dbReference>
<keyword evidence="6" id="KW-1185">Reference proteome</keyword>